<keyword evidence="1" id="KW-0175">Coiled coil</keyword>
<reference evidence="2 3" key="1">
    <citation type="submission" date="2018-02" db="EMBL/GenBank/DDBJ databases">
        <title>The genomes of Aspergillus section Nigri reveals drivers in fungal speciation.</title>
        <authorList>
            <consortium name="DOE Joint Genome Institute"/>
            <person name="Vesth T.C."/>
            <person name="Nybo J."/>
            <person name="Theobald S."/>
            <person name="Brandl J."/>
            <person name="Frisvad J.C."/>
            <person name="Nielsen K.F."/>
            <person name="Lyhne E.K."/>
            <person name="Kogle M.E."/>
            <person name="Kuo A."/>
            <person name="Riley R."/>
            <person name="Clum A."/>
            <person name="Nolan M."/>
            <person name="Lipzen A."/>
            <person name="Salamov A."/>
            <person name="Henrissat B."/>
            <person name="Wiebenga A."/>
            <person name="De vries R.P."/>
            <person name="Grigoriev I.V."/>
            <person name="Mortensen U.H."/>
            <person name="Andersen M.R."/>
            <person name="Baker S.E."/>
        </authorList>
    </citation>
    <scope>NUCLEOTIDE SEQUENCE [LARGE SCALE GENOMIC DNA]</scope>
    <source>
        <strain evidence="2 3">CBS 121593</strain>
    </source>
</reference>
<dbReference type="AlphaFoldDB" id="A0A395H8K1"/>
<accession>A0A395H8K1</accession>
<dbReference type="EMBL" id="KZ824426">
    <property type="protein sequence ID" value="RAL03899.1"/>
    <property type="molecule type" value="Genomic_DNA"/>
</dbReference>
<evidence type="ECO:0000313" key="3">
    <source>
        <dbReference type="Proteomes" id="UP000249402"/>
    </source>
</evidence>
<sequence length="485" mass="56324">MAGISVAQKAHLQEVADLMLDIYQTLAQMRYIDARGIQTGPHDISKLRPLYEEHGLDPSIIYLYSILPYVDTAAAGNEDFFHGGTFTDFRIEDDVEQGRDPFYGSPSDEDFEDEDGPYMRPWVTPLSRLGNHNSVIVYDARKHQIWIIDQEGWSTTDPALEDVEEETPKSKNRNSFDHIPSRPAGDVLRDIVRWYRELEELPGGGEYSGLEWSPDLGLKELYRKHGWPDNFDGDAFQVDKARAYCADTVKYRAEEPLREMEKYRDWKEWNSRTIQDRQKSLSTAKNPDEEWMMRLDLWDAEQSYRRNTKELEKAEENANTLCPGGVCLKSEEMPLLEADVIRQEYESKQRQVEAERNWMEEATESDPERTEEFRISLYHVEKEEAIYRKAWEAARADAERLCPGRTLDSVTEMGRSERQQSMAEVQRIENFITSLQPELAALREWATQIPVDAPNARDKVNRKMEDYERSIESSQARLATLKATL</sequence>
<proteinExistence type="predicted"/>
<dbReference type="RefSeq" id="XP_025578226.1">
    <property type="nucleotide sequence ID" value="XM_025718904.1"/>
</dbReference>
<evidence type="ECO:0000256" key="1">
    <source>
        <dbReference type="SAM" id="Coils"/>
    </source>
</evidence>
<organism evidence="2 3">
    <name type="scientific">Aspergillus ibericus CBS 121593</name>
    <dbReference type="NCBI Taxonomy" id="1448316"/>
    <lineage>
        <taxon>Eukaryota</taxon>
        <taxon>Fungi</taxon>
        <taxon>Dikarya</taxon>
        <taxon>Ascomycota</taxon>
        <taxon>Pezizomycotina</taxon>
        <taxon>Eurotiomycetes</taxon>
        <taxon>Eurotiomycetidae</taxon>
        <taxon>Eurotiales</taxon>
        <taxon>Aspergillaceae</taxon>
        <taxon>Aspergillus</taxon>
        <taxon>Aspergillus subgen. Circumdati</taxon>
    </lineage>
</organism>
<name>A0A395H8K1_9EURO</name>
<keyword evidence="3" id="KW-1185">Reference proteome</keyword>
<dbReference type="STRING" id="1448316.A0A395H8K1"/>
<protein>
    <submittedName>
        <fullName evidence="2">Uncharacterized protein</fullName>
    </submittedName>
</protein>
<feature type="coiled-coil region" evidence="1">
    <location>
        <begin position="457"/>
        <end position="484"/>
    </location>
</feature>
<dbReference type="VEuPathDB" id="FungiDB:BO80DRAFT_422809"/>
<dbReference type="GeneID" id="37223769"/>
<evidence type="ECO:0000313" key="2">
    <source>
        <dbReference type="EMBL" id="RAL03899.1"/>
    </source>
</evidence>
<dbReference type="Proteomes" id="UP000249402">
    <property type="component" value="Unassembled WGS sequence"/>
</dbReference>
<dbReference type="OrthoDB" id="5327951at2759"/>
<gene>
    <name evidence="2" type="ORF">BO80DRAFT_422809</name>
</gene>